<reference evidence="12 13" key="1">
    <citation type="journal article" date="2007" name="Nat. Biotechnol.">
        <title>Genome sequence of the lignocellulose-bioconverting and xylose-fermenting yeast Pichia stipitis.</title>
        <authorList>
            <person name="Jeffries T.W."/>
            <person name="Grigoriev I.V."/>
            <person name="Grimwood J."/>
            <person name="Laplaza J.M."/>
            <person name="Aerts A."/>
            <person name="Salamov A."/>
            <person name="Schmutz J."/>
            <person name="Lindquist E."/>
            <person name="Dehal P."/>
            <person name="Shapiro H."/>
            <person name="Jin Y.S."/>
            <person name="Passoth V."/>
            <person name="Richardson P.M."/>
        </authorList>
    </citation>
    <scope>NUCLEOTIDE SEQUENCE [LARGE SCALE GENOMIC DNA]</scope>
    <source>
        <strain evidence="13">ATCC 58785 / CBS 6054 / NBRC 10063 / NRRL Y-11545</strain>
    </source>
</reference>
<dbReference type="EMBL" id="CP000499">
    <property type="protein sequence ID" value="ABN67092.2"/>
    <property type="molecule type" value="Genomic_DNA"/>
</dbReference>
<evidence type="ECO:0000256" key="9">
    <source>
        <dbReference type="PROSITE-ProRule" id="PRU00221"/>
    </source>
</evidence>
<organism evidence="12 13">
    <name type="scientific">Scheffersomyces stipitis (strain ATCC 58785 / CBS 6054 / NBRC 10063 / NRRL Y-11545)</name>
    <name type="common">Yeast</name>
    <name type="synonym">Pichia stipitis</name>
    <dbReference type="NCBI Taxonomy" id="322104"/>
    <lineage>
        <taxon>Eukaryota</taxon>
        <taxon>Fungi</taxon>
        <taxon>Dikarya</taxon>
        <taxon>Ascomycota</taxon>
        <taxon>Saccharomycotina</taxon>
        <taxon>Pichiomycetes</taxon>
        <taxon>Debaryomycetaceae</taxon>
        <taxon>Scheffersomyces</taxon>
    </lineage>
</organism>
<evidence type="ECO:0000256" key="7">
    <source>
        <dbReference type="ARBA" id="ARBA00023204"/>
    </source>
</evidence>
<dbReference type="Gene3D" id="2.130.10.10">
    <property type="entry name" value="YVTN repeat-like/Quinoprotein amine dehydrogenase"/>
    <property type="match status" value="3"/>
</dbReference>
<comment type="subcellular location">
    <subcellularLocation>
        <location evidence="1">Nucleus</location>
    </subcellularLocation>
</comment>
<protein>
    <recommendedName>
        <fullName evidence="11">CAF1B/HIR1 beta-propeller domain-containing protein</fullName>
    </recommendedName>
</protein>
<name>A3LVB4_PICST</name>
<dbReference type="PROSITE" id="PS50082">
    <property type="entry name" value="WD_REPEATS_2"/>
    <property type="match status" value="3"/>
</dbReference>
<dbReference type="SUPFAM" id="SSF50978">
    <property type="entry name" value="WD40 repeat-like"/>
    <property type="match status" value="1"/>
</dbReference>
<keyword evidence="5" id="KW-0227">DNA damage</keyword>
<keyword evidence="8" id="KW-0539">Nucleus</keyword>
<dbReference type="InParanoid" id="A3LVB4"/>
<dbReference type="GO" id="GO:0033186">
    <property type="term" value="C:CAF-1 complex"/>
    <property type="evidence" value="ECO:0007669"/>
    <property type="project" value="EnsemblFungi"/>
</dbReference>
<feature type="region of interest" description="Disordered" evidence="10">
    <location>
        <begin position="483"/>
        <end position="503"/>
    </location>
</feature>
<dbReference type="GO" id="GO:0005829">
    <property type="term" value="C:cytosol"/>
    <property type="evidence" value="ECO:0007669"/>
    <property type="project" value="EnsemblFungi"/>
</dbReference>
<evidence type="ECO:0000313" key="12">
    <source>
        <dbReference type="EMBL" id="ABN67092.2"/>
    </source>
</evidence>
<keyword evidence="7" id="KW-0234">DNA repair</keyword>
<keyword evidence="13" id="KW-1185">Reference proteome</keyword>
<evidence type="ECO:0000256" key="6">
    <source>
        <dbReference type="ARBA" id="ARBA00022853"/>
    </source>
</evidence>
<evidence type="ECO:0000256" key="4">
    <source>
        <dbReference type="ARBA" id="ARBA00022737"/>
    </source>
</evidence>
<dbReference type="KEGG" id="pic:PICST_89595"/>
<evidence type="ECO:0000259" key="11">
    <source>
        <dbReference type="Pfam" id="PF24105"/>
    </source>
</evidence>
<keyword evidence="3 9" id="KW-0853">WD repeat</keyword>
<dbReference type="HOGENOM" id="CLU_010127_0_0_1"/>
<feature type="domain" description="CAF1B/HIR1 beta-propeller" evidence="11">
    <location>
        <begin position="1"/>
        <end position="373"/>
    </location>
</feature>
<dbReference type="AlphaFoldDB" id="A3LVB4"/>
<dbReference type="SMART" id="SM00320">
    <property type="entry name" value="WD40"/>
    <property type="match status" value="6"/>
</dbReference>
<dbReference type="STRING" id="322104.A3LVB4"/>
<dbReference type="RefSeq" id="XP_001385121.2">
    <property type="nucleotide sequence ID" value="XM_001385084.1"/>
</dbReference>
<evidence type="ECO:0000256" key="2">
    <source>
        <dbReference type="ARBA" id="ARBA00007306"/>
    </source>
</evidence>
<dbReference type="GO" id="GO:0042393">
    <property type="term" value="F:histone binding"/>
    <property type="evidence" value="ECO:0007669"/>
    <property type="project" value="EnsemblFungi"/>
</dbReference>
<dbReference type="GeneID" id="4839361"/>
<sequence>MNASTITVHWHNDNQPIYSVDFQPSASGPSPRLVTGGGDNNIRVWKLHHKHDQYLSTLRKHTQAVNVVRFNPLGTILATAGDDGTLILWKLADRVLKDFEAEDEDDDDVQESWQAVCQFRSSTSEINDICWSSNSRYLVTGSMDNITRVYHIDYANDKVTGTLVTSSKNHNHYIQGVYWDPLDQYIVTQSADRSVCVYRIVKHKKKDEIEDIKLAHRFLKFNNQHLYHSETLQSFFRRLCFSPDGSLVITPAGLENDSTAINTVYVYSRYSLLHTPIYKISNLNKPAIAVAFNPFLYEPSATSPVLKLAYKMIFAVATHDSILIYDTENFKPLGYVSNLHYSSITDLKWDSDGTKIIVSSTDGFCSIISFDDNVFGQRYAKKEEKSEGVPLTVPVTDPPTPVATNSRSLTPINNLKALHLSSDVGEIEDYKSDFDSSEAKDVEMISGDTSPEVEIVEIISEEETTDVAAPSMGTIDKFFMRSKELSPNKDKNKRRVVPTLVNN</sequence>
<feature type="repeat" description="WD" evidence="9">
    <location>
        <begin position="10"/>
        <end position="47"/>
    </location>
</feature>
<dbReference type="InterPro" id="IPR045145">
    <property type="entry name" value="PTHR15271"/>
</dbReference>
<dbReference type="OMA" id="QIYWHES"/>
<dbReference type="PROSITE" id="PS50294">
    <property type="entry name" value="WD_REPEATS_REGION"/>
    <property type="match status" value="1"/>
</dbReference>
<dbReference type="GO" id="GO:0006281">
    <property type="term" value="P:DNA repair"/>
    <property type="evidence" value="ECO:0007669"/>
    <property type="project" value="UniProtKB-KW"/>
</dbReference>
<keyword evidence="6" id="KW-0156">Chromatin regulator</keyword>
<evidence type="ECO:0000256" key="3">
    <source>
        <dbReference type="ARBA" id="ARBA00022574"/>
    </source>
</evidence>
<evidence type="ECO:0000313" key="13">
    <source>
        <dbReference type="Proteomes" id="UP000002258"/>
    </source>
</evidence>
<dbReference type="PANTHER" id="PTHR15271">
    <property type="entry name" value="CHROMATIN ASSEMBLY FACTOR 1 SUBUNIT B"/>
    <property type="match status" value="1"/>
</dbReference>
<keyword evidence="4" id="KW-0677">Repeat</keyword>
<feature type="repeat" description="WD" evidence="9">
    <location>
        <begin position="58"/>
        <end position="91"/>
    </location>
</feature>
<dbReference type="GO" id="GO:0000775">
    <property type="term" value="C:chromosome, centromeric region"/>
    <property type="evidence" value="ECO:0007669"/>
    <property type="project" value="EnsemblFungi"/>
</dbReference>
<dbReference type="GO" id="GO:0006335">
    <property type="term" value="P:DNA replication-dependent chromatin assembly"/>
    <property type="evidence" value="ECO:0007669"/>
    <property type="project" value="EnsemblFungi"/>
</dbReference>
<comment type="similarity">
    <text evidence="2">Belongs to the WD repeat HIR1 family.</text>
</comment>
<evidence type="ECO:0000256" key="10">
    <source>
        <dbReference type="SAM" id="MobiDB-lite"/>
    </source>
</evidence>
<dbReference type="InterPro" id="IPR036322">
    <property type="entry name" value="WD40_repeat_dom_sf"/>
</dbReference>
<dbReference type="InterPro" id="IPR001680">
    <property type="entry name" value="WD40_rpt"/>
</dbReference>
<feature type="repeat" description="WD" evidence="9">
    <location>
        <begin position="119"/>
        <end position="160"/>
    </location>
</feature>
<dbReference type="Proteomes" id="UP000002258">
    <property type="component" value="Chromosome 5"/>
</dbReference>
<dbReference type="OrthoDB" id="71227at2759"/>
<dbReference type="Pfam" id="PF24105">
    <property type="entry name" value="Beta-prop_CAF1B_HIR1"/>
    <property type="match status" value="1"/>
</dbReference>
<proteinExistence type="inferred from homology"/>
<dbReference type="GO" id="GO:0006334">
    <property type="term" value="P:nucleosome assembly"/>
    <property type="evidence" value="ECO:0007669"/>
    <property type="project" value="TreeGrafter"/>
</dbReference>
<accession>A3LVB4</accession>
<evidence type="ECO:0000256" key="1">
    <source>
        <dbReference type="ARBA" id="ARBA00004123"/>
    </source>
</evidence>
<gene>
    <name evidence="12" type="ORF">PICST_89595</name>
</gene>
<dbReference type="GO" id="GO:0000786">
    <property type="term" value="C:nucleosome"/>
    <property type="evidence" value="ECO:0007669"/>
    <property type="project" value="EnsemblFungi"/>
</dbReference>
<dbReference type="InterPro" id="IPR055410">
    <property type="entry name" value="Beta-prop_CAF1B_HIR1"/>
</dbReference>
<dbReference type="PANTHER" id="PTHR15271:SF4">
    <property type="entry name" value="CHROMATIN ASSEMBLY FACTOR 1 SUBUNIT B"/>
    <property type="match status" value="1"/>
</dbReference>
<dbReference type="GO" id="GO:0005634">
    <property type="term" value="C:nucleus"/>
    <property type="evidence" value="ECO:0007669"/>
    <property type="project" value="UniProtKB-SubCell"/>
</dbReference>
<evidence type="ECO:0000256" key="5">
    <source>
        <dbReference type="ARBA" id="ARBA00022763"/>
    </source>
</evidence>
<dbReference type="eggNOG" id="KOG1009">
    <property type="taxonomic scope" value="Eukaryota"/>
</dbReference>
<dbReference type="FunCoup" id="A3LVB4">
    <property type="interactions" value="852"/>
</dbReference>
<evidence type="ECO:0000256" key="8">
    <source>
        <dbReference type="ARBA" id="ARBA00023242"/>
    </source>
</evidence>
<dbReference type="InterPro" id="IPR015943">
    <property type="entry name" value="WD40/YVTN_repeat-like_dom_sf"/>
</dbReference>